<dbReference type="Gene3D" id="3.40.50.1820">
    <property type="entry name" value="alpha/beta hydrolase"/>
    <property type="match status" value="1"/>
</dbReference>
<evidence type="ECO:0000313" key="1">
    <source>
        <dbReference type="EMBL" id="KAK1527089.1"/>
    </source>
</evidence>
<reference evidence="1 2" key="1">
    <citation type="submission" date="2016-10" db="EMBL/GenBank/DDBJ databases">
        <title>The genome sequence of Colletotrichum fioriniae PJ7.</title>
        <authorList>
            <person name="Baroncelli R."/>
        </authorList>
    </citation>
    <scope>NUCLEOTIDE SEQUENCE [LARGE SCALE GENOMIC DNA]</scope>
    <source>
        <strain evidence="1 2">IMI 309622</strain>
    </source>
</reference>
<sequence>GALEAIPYLGSFHASDVVLNFFGTLPANNSRHIMGTLIAFVNNLDPNKHNMSDVPAWPQYESTSRSTILWSEAGAEIVADDLTRRGDHVPE</sequence>
<gene>
    <name evidence="1" type="ORF">CCOS01_07351</name>
</gene>
<name>A0AAI9YWU9_9PEZI</name>
<accession>A0AAI9YWU9</accession>
<evidence type="ECO:0000313" key="2">
    <source>
        <dbReference type="Proteomes" id="UP001240678"/>
    </source>
</evidence>
<proteinExistence type="predicted"/>
<protein>
    <submittedName>
        <fullName evidence="1">Sterol esterase carbohydrate esterase family CE10</fullName>
    </submittedName>
</protein>
<dbReference type="RefSeq" id="XP_060313409.1">
    <property type="nucleotide sequence ID" value="XM_060455517.1"/>
</dbReference>
<dbReference type="EMBL" id="MOOE01000007">
    <property type="protein sequence ID" value="KAK1527089.1"/>
    <property type="molecule type" value="Genomic_DNA"/>
</dbReference>
<keyword evidence="2" id="KW-1185">Reference proteome</keyword>
<dbReference type="GeneID" id="85339064"/>
<organism evidence="1 2">
    <name type="scientific">Colletotrichum costaricense</name>
    <dbReference type="NCBI Taxonomy" id="1209916"/>
    <lineage>
        <taxon>Eukaryota</taxon>
        <taxon>Fungi</taxon>
        <taxon>Dikarya</taxon>
        <taxon>Ascomycota</taxon>
        <taxon>Pezizomycotina</taxon>
        <taxon>Sordariomycetes</taxon>
        <taxon>Hypocreomycetidae</taxon>
        <taxon>Glomerellales</taxon>
        <taxon>Glomerellaceae</taxon>
        <taxon>Colletotrichum</taxon>
        <taxon>Colletotrichum acutatum species complex</taxon>
    </lineage>
</organism>
<comment type="caution">
    <text evidence="1">The sequence shown here is derived from an EMBL/GenBank/DDBJ whole genome shotgun (WGS) entry which is preliminary data.</text>
</comment>
<dbReference type="AlphaFoldDB" id="A0AAI9YWU9"/>
<dbReference type="Proteomes" id="UP001240678">
    <property type="component" value="Unassembled WGS sequence"/>
</dbReference>
<feature type="non-terminal residue" evidence="1">
    <location>
        <position position="1"/>
    </location>
</feature>
<dbReference type="SUPFAM" id="SSF53474">
    <property type="entry name" value="alpha/beta-Hydrolases"/>
    <property type="match status" value="1"/>
</dbReference>
<dbReference type="InterPro" id="IPR029058">
    <property type="entry name" value="AB_hydrolase_fold"/>
</dbReference>